<accession>A0A3S4RQY3</accession>
<dbReference type="InterPro" id="IPR011042">
    <property type="entry name" value="6-blade_b-propeller_TolB-like"/>
</dbReference>
<proteinExistence type="predicted"/>
<dbReference type="Proteomes" id="UP000284120">
    <property type="component" value="Unassembled WGS sequence"/>
</dbReference>
<dbReference type="AlphaFoldDB" id="A0A3S4RQY3"/>
<dbReference type="EMBL" id="SAYW01000003">
    <property type="protein sequence ID" value="RWU07800.1"/>
    <property type="molecule type" value="Genomic_DNA"/>
</dbReference>
<gene>
    <name evidence="1" type="ORF">DPV69_12540</name>
</gene>
<dbReference type="OrthoDB" id="1116010at2"/>
<dbReference type="InterPro" id="IPR036322">
    <property type="entry name" value="WD40_repeat_dom_sf"/>
</dbReference>
<name>A0A3S4RQY3_9SPHI</name>
<sequence length="268" mass="30195">MKRLIVLLLNCFIVLLLDSGLARAQLKQVAKIDTVAKAVYADNLDNVYLLSGRDELLKYDAKGVLKWRYSNNRFGKLYSVDVSDPLRVVLFYTDFQQVVVLNNNLNEITSYSFAKNGNLLVSAVASGNNNSLWIFDRASNVLVKLSSNFTEDIRSPNLFQLFDEAVDVKKLAASDQYVFLQRRNNGILQFDRFGGYLRELPIDSLTDFNITSNIIAYVSDHTLVKYHPVSFEQSKQQLPVSAPIKQVAVGNKLIAVLTEKAVFLLSDN</sequence>
<evidence type="ECO:0008006" key="3">
    <source>
        <dbReference type="Google" id="ProtNLM"/>
    </source>
</evidence>
<dbReference type="Gene3D" id="2.120.10.30">
    <property type="entry name" value="TolB, C-terminal domain"/>
    <property type="match status" value="1"/>
</dbReference>
<dbReference type="RefSeq" id="WP_113647707.1">
    <property type="nucleotide sequence ID" value="NZ_QMHN01000003.1"/>
</dbReference>
<evidence type="ECO:0000313" key="2">
    <source>
        <dbReference type="Proteomes" id="UP000284120"/>
    </source>
</evidence>
<evidence type="ECO:0000313" key="1">
    <source>
        <dbReference type="EMBL" id="RWU07800.1"/>
    </source>
</evidence>
<dbReference type="SUPFAM" id="SSF50978">
    <property type="entry name" value="WD40 repeat-like"/>
    <property type="match status" value="1"/>
</dbReference>
<comment type="caution">
    <text evidence="1">The sequence shown here is derived from an EMBL/GenBank/DDBJ whole genome shotgun (WGS) entry which is preliminary data.</text>
</comment>
<protein>
    <recommendedName>
        <fullName evidence="3">WD40 repeat domain-containing protein</fullName>
    </recommendedName>
</protein>
<reference evidence="1 2" key="1">
    <citation type="submission" date="2018-06" db="EMBL/GenBank/DDBJ databases">
        <title>Pedobacter endophyticus sp. nov., an endophytic bacterium isolated from a leaf of Triticum aestivum.</title>
        <authorList>
            <person name="Zhang L."/>
        </authorList>
    </citation>
    <scope>NUCLEOTIDE SEQUENCE [LARGE SCALE GENOMIC DNA]</scope>
    <source>
        <strain evidence="1 2">CM134L-2</strain>
    </source>
</reference>
<keyword evidence="2" id="KW-1185">Reference proteome</keyword>
<organism evidence="1 2">
    <name type="scientific">Pedobacter chitinilyticus</name>
    <dbReference type="NCBI Taxonomy" id="2233776"/>
    <lineage>
        <taxon>Bacteria</taxon>
        <taxon>Pseudomonadati</taxon>
        <taxon>Bacteroidota</taxon>
        <taxon>Sphingobacteriia</taxon>
        <taxon>Sphingobacteriales</taxon>
        <taxon>Sphingobacteriaceae</taxon>
        <taxon>Pedobacter</taxon>
    </lineage>
</organism>